<dbReference type="PANTHER" id="PTHR30041:SF7">
    <property type="entry name" value="GLOBAL TRANSCRIPTIONAL REGULATOR SPX"/>
    <property type="match status" value="1"/>
</dbReference>
<comment type="similarity">
    <text evidence="3">Belongs to the ArsC family.</text>
</comment>
<keyword evidence="1" id="KW-1015">Disulfide bond</keyword>
<dbReference type="Proteomes" id="UP000051790">
    <property type="component" value="Unassembled WGS sequence"/>
</dbReference>
<accession>A0A0R1R565</accession>
<name>A0A0R1R565_9LACO</name>
<dbReference type="NCBIfam" id="TIGR01617">
    <property type="entry name" value="arsC_related"/>
    <property type="match status" value="1"/>
</dbReference>
<evidence type="ECO:0000256" key="2">
    <source>
        <dbReference type="ARBA" id="ARBA00023284"/>
    </source>
</evidence>
<dbReference type="NCBIfam" id="NF002459">
    <property type="entry name" value="PRK01655.1"/>
    <property type="match status" value="1"/>
</dbReference>
<comment type="caution">
    <text evidence="4">The sequence shown here is derived from an EMBL/GenBank/DDBJ whole genome shotgun (WGS) entry which is preliminary data.</text>
</comment>
<organism evidence="4 5">
    <name type="scientific">Lacticaseibacillus manihotivorans DSM 13343 = JCM 12514</name>
    <dbReference type="NCBI Taxonomy" id="1423769"/>
    <lineage>
        <taxon>Bacteria</taxon>
        <taxon>Bacillati</taxon>
        <taxon>Bacillota</taxon>
        <taxon>Bacilli</taxon>
        <taxon>Lactobacillales</taxon>
        <taxon>Lactobacillaceae</taxon>
        <taxon>Lacticaseibacillus</taxon>
    </lineage>
</organism>
<sequence>MAVTLYTSTGCTSSRKARAWLEDNHIPFIERNLDTDRLSQAEVQHLLVLSERGFDDILSVRSKAYLRLGITTDDLTTVQMINLIIREPHLLRRPIIVDERRVQIGFHPDEIRRFLPRDVRAMALQQAQLLAGF</sequence>
<evidence type="ECO:0000256" key="1">
    <source>
        <dbReference type="ARBA" id="ARBA00023157"/>
    </source>
</evidence>
<evidence type="ECO:0000313" key="5">
    <source>
        <dbReference type="Proteomes" id="UP000051790"/>
    </source>
</evidence>
<dbReference type="PANTHER" id="PTHR30041">
    <property type="entry name" value="ARSENATE REDUCTASE"/>
    <property type="match status" value="1"/>
</dbReference>
<dbReference type="AlphaFoldDB" id="A0A0R1R565"/>
<keyword evidence="2" id="KW-0676">Redox-active center</keyword>
<dbReference type="InterPro" id="IPR036249">
    <property type="entry name" value="Thioredoxin-like_sf"/>
</dbReference>
<dbReference type="PATRIC" id="fig|1423769.4.peg.2932"/>
<dbReference type="OrthoDB" id="9794155at2"/>
<dbReference type="InterPro" id="IPR006504">
    <property type="entry name" value="Tscrpt_reg_Spx/MgsR"/>
</dbReference>
<keyword evidence="5" id="KW-1185">Reference proteome</keyword>
<dbReference type="CDD" id="cd03032">
    <property type="entry name" value="ArsC_Spx"/>
    <property type="match status" value="1"/>
</dbReference>
<dbReference type="RefSeq" id="WP_056962556.1">
    <property type="nucleotide sequence ID" value="NZ_AZEU01000045.1"/>
</dbReference>
<evidence type="ECO:0000256" key="3">
    <source>
        <dbReference type="PROSITE-ProRule" id="PRU01282"/>
    </source>
</evidence>
<protein>
    <submittedName>
        <fullName evidence="4">Arsenate reductase</fullName>
    </submittedName>
</protein>
<dbReference type="SUPFAM" id="SSF52833">
    <property type="entry name" value="Thioredoxin-like"/>
    <property type="match status" value="1"/>
</dbReference>
<evidence type="ECO:0000313" key="4">
    <source>
        <dbReference type="EMBL" id="KRL52135.1"/>
    </source>
</evidence>
<gene>
    <name evidence="4" type="ORF">FD01_GL002722</name>
</gene>
<dbReference type="Gene3D" id="3.40.30.10">
    <property type="entry name" value="Glutaredoxin"/>
    <property type="match status" value="1"/>
</dbReference>
<proteinExistence type="inferred from homology"/>
<reference evidence="4 5" key="1">
    <citation type="journal article" date="2015" name="Genome Announc.">
        <title>Expanding the biotechnology potential of lactobacilli through comparative genomics of 213 strains and associated genera.</title>
        <authorList>
            <person name="Sun Z."/>
            <person name="Harris H.M."/>
            <person name="McCann A."/>
            <person name="Guo C."/>
            <person name="Argimon S."/>
            <person name="Zhang W."/>
            <person name="Yang X."/>
            <person name="Jeffery I.B."/>
            <person name="Cooney J.C."/>
            <person name="Kagawa T.F."/>
            <person name="Liu W."/>
            <person name="Song Y."/>
            <person name="Salvetti E."/>
            <person name="Wrobel A."/>
            <person name="Rasinkangas P."/>
            <person name="Parkhill J."/>
            <person name="Rea M.C."/>
            <person name="O'Sullivan O."/>
            <person name="Ritari J."/>
            <person name="Douillard F.P."/>
            <person name="Paul Ross R."/>
            <person name="Yang R."/>
            <person name="Briner A.E."/>
            <person name="Felis G.E."/>
            <person name="de Vos W.M."/>
            <person name="Barrangou R."/>
            <person name="Klaenhammer T.R."/>
            <person name="Caufield P.W."/>
            <person name="Cui Y."/>
            <person name="Zhang H."/>
            <person name="O'Toole P.W."/>
        </authorList>
    </citation>
    <scope>NUCLEOTIDE SEQUENCE [LARGE SCALE GENOMIC DNA]</scope>
    <source>
        <strain evidence="4 5">DSM 13343</strain>
    </source>
</reference>
<dbReference type="PROSITE" id="PS51353">
    <property type="entry name" value="ARSC"/>
    <property type="match status" value="1"/>
</dbReference>
<dbReference type="Pfam" id="PF03960">
    <property type="entry name" value="ArsC"/>
    <property type="match status" value="1"/>
</dbReference>
<dbReference type="EMBL" id="AZEU01000045">
    <property type="protein sequence ID" value="KRL52135.1"/>
    <property type="molecule type" value="Genomic_DNA"/>
</dbReference>
<dbReference type="InterPro" id="IPR006660">
    <property type="entry name" value="Arsenate_reductase-like"/>
</dbReference>